<dbReference type="OrthoDB" id="3365698at2759"/>
<organism evidence="2 3">
    <name type="scientific">Psilocybe cf. subviscida</name>
    <dbReference type="NCBI Taxonomy" id="2480587"/>
    <lineage>
        <taxon>Eukaryota</taxon>
        <taxon>Fungi</taxon>
        <taxon>Dikarya</taxon>
        <taxon>Basidiomycota</taxon>
        <taxon>Agaricomycotina</taxon>
        <taxon>Agaricomycetes</taxon>
        <taxon>Agaricomycetidae</taxon>
        <taxon>Agaricales</taxon>
        <taxon>Agaricineae</taxon>
        <taxon>Strophariaceae</taxon>
        <taxon>Psilocybe</taxon>
    </lineage>
</organism>
<feature type="domain" description="F-box" evidence="1">
    <location>
        <begin position="1"/>
        <end position="56"/>
    </location>
</feature>
<keyword evidence="3" id="KW-1185">Reference proteome</keyword>
<gene>
    <name evidence="2" type="ORF">D9619_004690</name>
</gene>
<protein>
    <recommendedName>
        <fullName evidence="1">F-box domain-containing protein</fullName>
    </recommendedName>
</protein>
<sequence length="538" mass="60530">MRPLPDDVLRGLFEFCRVDDIIPSILDPHIAPVLLTHVSRRWQKIAHSTPKLWSSISITFRRGDKGSSKDHPLNAQDLEERRLAMQRWLGFSGTCPLSIQFVSSDLYAQDEARQFFRFLIGTTPRWQRLSFTSTHGQSEGLPMEFAQALLSINLPLLETLEFGDFASVIRPNSLLLSGQRLHGVSYLCSTHDWSVDCPNQLSHLNIRWSYLTSLKLSCGTSRHSLDDYFTVLRRCSSLVNLSITEEHFHPRTSSPEDLAPVLLPHLQSLSLCLSYSAIETCFHVLNTPALEDLSFRWHLRHSHSPDSLSSSLFSFLSMSRLANNNKIRRLALDPMQLTRVAFYRLLDSFPFLDELSCRTDFDRETQRFTHILGTTTSSDDSHLDDTFLQMLSGISSSADLQSTTHGLAQRRAGVSMRLLPLMPSGCIPVLLPQLTKFACLTRTRFSEEALVSFVQAKRPLPPTTVTTSTNAHLSPAMAGPATTTAVLRYVAFAESRNGHLGESDLLRASSAKQKLQPFADDGLVIDIHKYYDVNREGE</sequence>
<name>A0A8H5BQE1_9AGAR</name>
<proteinExistence type="predicted"/>
<dbReference type="AlphaFoldDB" id="A0A8H5BQE1"/>
<dbReference type="Proteomes" id="UP000567179">
    <property type="component" value="Unassembled WGS sequence"/>
</dbReference>
<evidence type="ECO:0000313" key="3">
    <source>
        <dbReference type="Proteomes" id="UP000567179"/>
    </source>
</evidence>
<dbReference type="PROSITE" id="PS50181">
    <property type="entry name" value="FBOX"/>
    <property type="match status" value="1"/>
</dbReference>
<dbReference type="InterPro" id="IPR001810">
    <property type="entry name" value="F-box_dom"/>
</dbReference>
<comment type="caution">
    <text evidence="2">The sequence shown here is derived from an EMBL/GenBank/DDBJ whole genome shotgun (WGS) entry which is preliminary data.</text>
</comment>
<evidence type="ECO:0000313" key="2">
    <source>
        <dbReference type="EMBL" id="KAF5327423.1"/>
    </source>
</evidence>
<accession>A0A8H5BQE1</accession>
<dbReference type="EMBL" id="JAACJJ010000014">
    <property type="protein sequence ID" value="KAF5327423.1"/>
    <property type="molecule type" value="Genomic_DNA"/>
</dbReference>
<evidence type="ECO:0000259" key="1">
    <source>
        <dbReference type="PROSITE" id="PS50181"/>
    </source>
</evidence>
<reference evidence="2 3" key="1">
    <citation type="journal article" date="2020" name="ISME J.">
        <title>Uncovering the hidden diversity of litter-decomposition mechanisms in mushroom-forming fungi.</title>
        <authorList>
            <person name="Floudas D."/>
            <person name="Bentzer J."/>
            <person name="Ahren D."/>
            <person name="Johansson T."/>
            <person name="Persson P."/>
            <person name="Tunlid A."/>
        </authorList>
    </citation>
    <scope>NUCLEOTIDE SEQUENCE [LARGE SCALE GENOMIC DNA]</scope>
    <source>
        <strain evidence="2 3">CBS 101986</strain>
    </source>
</reference>